<protein>
    <submittedName>
        <fullName evidence="3">BolA family transcriptional regulator</fullName>
    </submittedName>
</protein>
<evidence type="ECO:0000313" key="4">
    <source>
        <dbReference type="Proteomes" id="UP000662914"/>
    </source>
</evidence>
<dbReference type="PANTHER" id="PTHR46229">
    <property type="entry name" value="BOLA TRANSCRIPTION REGULATOR"/>
    <property type="match status" value="1"/>
</dbReference>
<organism evidence="3 4">
    <name type="scientific">Candidatus Desulfobacillus denitrificans</name>
    <dbReference type="NCBI Taxonomy" id="2608985"/>
    <lineage>
        <taxon>Bacteria</taxon>
        <taxon>Pseudomonadati</taxon>
        <taxon>Pseudomonadota</taxon>
        <taxon>Betaproteobacteria</taxon>
        <taxon>Candidatus Desulfobacillus</taxon>
    </lineage>
</organism>
<dbReference type="AlphaFoldDB" id="A0A809QWY8"/>
<dbReference type="SUPFAM" id="SSF82657">
    <property type="entry name" value="BolA-like"/>
    <property type="match status" value="1"/>
</dbReference>
<dbReference type="PIRSF" id="PIRSF003113">
    <property type="entry name" value="BolA"/>
    <property type="match status" value="1"/>
</dbReference>
<evidence type="ECO:0000256" key="2">
    <source>
        <dbReference type="RuleBase" id="RU003860"/>
    </source>
</evidence>
<name>A0A809QWY8_9PROT</name>
<dbReference type="InterPro" id="IPR036065">
    <property type="entry name" value="BolA-like_sf"/>
</dbReference>
<dbReference type="PANTHER" id="PTHR46229:SF2">
    <property type="entry name" value="BOLA-LIKE PROTEIN 1"/>
    <property type="match status" value="1"/>
</dbReference>
<evidence type="ECO:0000313" key="3">
    <source>
        <dbReference type="EMBL" id="BBO19919.1"/>
    </source>
</evidence>
<sequence>MVTPADIQGYIAQGLPCEHLAVDGDGAHFEALIVSRIFEGLNRIQRQQAVYKALGGRMESGEIHALSMRTLTPQEWETQRG</sequence>
<comment type="similarity">
    <text evidence="1 2">Belongs to the BolA/IbaG family.</text>
</comment>
<gene>
    <name evidence="3" type="ORF">DSYM_06180</name>
</gene>
<dbReference type="EMBL" id="AP021857">
    <property type="protein sequence ID" value="BBO19919.1"/>
    <property type="molecule type" value="Genomic_DNA"/>
</dbReference>
<dbReference type="Gene3D" id="3.30.300.90">
    <property type="entry name" value="BolA-like"/>
    <property type="match status" value="1"/>
</dbReference>
<dbReference type="Pfam" id="PF01722">
    <property type="entry name" value="BolA"/>
    <property type="match status" value="1"/>
</dbReference>
<proteinExistence type="inferred from homology"/>
<evidence type="ECO:0000256" key="1">
    <source>
        <dbReference type="ARBA" id="ARBA00005578"/>
    </source>
</evidence>
<reference evidence="3" key="1">
    <citation type="journal article" name="DNA Res.">
        <title>The physiological potential of anammox bacteria as revealed by their core genome structure.</title>
        <authorList>
            <person name="Okubo T."/>
            <person name="Toyoda A."/>
            <person name="Fukuhara K."/>
            <person name="Uchiyama I."/>
            <person name="Harigaya Y."/>
            <person name="Kuroiwa M."/>
            <person name="Suzuki T."/>
            <person name="Murakami Y."/>
            <person name="Suwa Y."/>
            <person name="Takami H."/>
        </authorList>
    </citation>
    <scope>NUCLEOTIDE SEQUENCE</scope>
    <source>
        <strain evidence="3">317325-3</strain>
    </source>
</reference>
<dbReference type="Proteomes" id="UP000662914">
    <property type="component" value="Chromosome"/>
</dbReference>
<dbReference type="InterPro" id="IPR002634">
    <property type="entry name" value="BolA"/>
</dbReference>
<dbReference type="KEGG" id="ddz:DSYM_06180"/>
<dbReference type="InterPro" id="IPR050961">
    <property type="entry name" value="BolA/IbaG_stress_morph_reg"/>
</dbReference>
<accession>A0A809QWY8</accession>